<feature type="domain" description="Nodulin-like" evidence="6">
    <location>
        <begin position="8"/>
        <end position="248"/>
    </location>
</feature>
<feature type="transmembrane region" description="Helical" evidence="5">
    <location>
        <begin position="421"/>
        <end position="440"/>
    </location>
</feature>
<dbReference type="SUPFAM" id="SSF103473">
    <property type="entry name" value="MFS general substrate transporter"/>
    <property type="match status" value="1"/>
</dbReference>
<dbReference type="Pfam" id="PF23262">
    <property type="entry name" value="NFD4_C"/>
    <property type="match status" value="1"/>
</dbReference>
<evidence type="ECO:0000256" key="2">
    <source>
        <dbReference type="ARBA" id="ARBA00022692"/>
    </source>
</evidence>
<reference evidence="8 9" key="2">
    <citation type="journal article" date="2017" name="Nature">
        <title>The Apostasia genome and the evolution of orchids.</title>
        <authorList>
            <person name="Zhang G.Q."/>
            <person name="Liu K.W."/>
            <person name="Li Z."/>
            <person name="Lohaus R."/>
            <person name="Hsiao Y.Y."/>
            <person name="Niu S.C."/>
            <person name="Wang J.Y."/>
            <person name="Lin Y.C."/>
            <person name="Xu Q."/>
            <person name="Chen L.J."/>
            <person name="Yoshida K."/>
            <person name="Fujiwara S."/>
            <person name="Wang Z.W."/>
            <person name="Zhang Y.Q."/>
            <person name="Mitsuda N."/>
            <person name="Wang M."/>
            <person name="Liu G.H."/>
            <person name="Pecoraro L."/>
            <person name="Huang H.X."/>
            <person name="Xiao X.J."/>
            <person name="Lin M."/>
            <person name="Wu X.Y."/>
            <person name="Wu W.L."/>
            <person name="Chen Y.Y."/>
            <person name="Chang S.B."/>
            <person name="Sakamoto S."/>
            <person name="Ohme-Takagi M."/>
            <person name="Yagi M."/>
            <person name="Zeng S.J."/>
            <person name="Shen C.Y."/>
            <person name="Yeh C.M."/>
            <person name="Luo Y.B."/>
            <person name="Tsai W.C."/>
            <person name="Van de Peer Y."/>
            <person name="Liu Z.J."/>
        </authorList>
    </citation>
    <scope>NUCLEOTIDE SEQUENCE [LARGE SCALE GENOMIC DNA]</scope>
    <source>
        <tissue evidence="8">The whole plant</tissue>
    </source>
</reference>
<feature type="transmembrane region" description="Helical" evidence="5">
    <location>
        <begin position="66"/>
        <end position="88"/>
    </location>
</feature>
<dbReference type="AlphaFoldDB" id="A0A2I0XEL4"/>
<keyword evidence="4 5" id="KW-0472">Membrane</keyword>
<protein>
    <submittedName>
        <fullName evidence="8">Uncharacterized protein</fullName>
    </submittedName>
</protein>
<evidence type="ECO:0000313" key="8">
    <source>
        <dbReference type="EMBL" id="PKU86340.1"/>
    </source>
</evidence>
<dbReference type="Proteomes" id="UP000233837">
    <property type="component" value="Unassembled WGS sequence"/>
</dbReference>
<evidence type="ECO:0000256" key="5">
    <source>
        <dbReference type="SAM" id="Phobius"/>
    </source>
</evidence>
<dbReference type="PROSITE" id="PS51257">
    <property type="entry name" value="PROKAR_LIPOPROTEIN"/>
    <property type="match status" value="1"/>
</dbReference>
<feature type="transmembrane region" description="Helical" evidence="5">
    <location>
        <begin position="202"/>
        <end position="220"/>
    </location>
</feature>
<feature type="transmembrane region" description="Helical" evidence="5">
    <location>
        <begin position="100"/>
        <end position="124"/>
    </location>
</feature>
<evidence type="ECO:0000259" key="6">
    <source>
        <dbReference type="Pfam" id="PF06813"/>
    </source>
</evidence>
<feature type="transmembrane region" description="Helical" evidence="5">
    <location>
        <begin position="136"/>
        <end position="155"/>
    </location>
</feature>
<keyword evidence="3 5" id="KW-1133">Transmembrane helix</keyword>
<gene>
    <name evidence="8" type="ORF">MA16_Dca002171</name>
</gene>
<dbReference type="Pfam" id="PF06813">
    <property type="entry name" value="Nodulin-like"/>
    <property type="match status" value="1"/>
</dbReference>
<feature type="transmembrane region" description="Helical" evidence="5">
    <location>
        <begin position="232"/>
        <end position="249"/>
    </location>
</feature>
<dbReference type="InterPro" id="IPR010658">
    <property type="entry name" value="Nodulin-like"/>
</dbReference>
<feature type="transmembrane region" description="Helical" evidence="5">
    <location>
        <begin position="460"/>
        <end position="479"/>
    </location>
</feature>
<feature type="transmembrane region" description="Helical" evidence="5">
    <location>
        <begin position="515"/>
        <end position="534"/>
    </location>
</feature>
<feature type="domain" description="NFD4 C-terminal" evidence="7">
    <location>
        <begin position="316"/>
        <end position="538"/>
    </location>
</feature>
<dbReference type="GO" id="GO:0016020">
    <property type="term" value="C:membrane"/>
    <property type="evidence" value="ECO:0007669"/>
    <property type="project" value="UniProtKB-SubCell"/>
</dbReference>
<feature type="transmembrane region" description="Helical" evidence="5">
    <location>
        <begin position="329"/>
        <end position="347"/>
    </location>
</feature>
<dbReference type="PANTHER" id="PTHR21576:SF7">
    <property type="entry name" value="MAJOR FACILITATOR SUPERFAMILY PROTEIN"/>
    <property type="match status" value="1"/>
</dbReference>
<keyword evidence="9" id="KW-1185">Reference proteome</keyword>
<evidence type="ECO:0000313" key="9">
    <source>
        <dbReference type="Proteomes" id="UP000233837"/>
    </source>
</evidence>
<dbReference type="InterPro" id="IPR056555">
    <property type="entry name" value="NFD4_C"/>
</dbReference>
<dbReference type="InterPro" id="IPR036259">
    <property type="entry name" value="MFS_trans_sf"/>
</dbReference>
<dbReference type="EMBL" id="KZ501954">
    <property type="protein sequence ID" value="PKU86340.1"/>
    <property type="molecule type" value="Genomic_DNA"/>
</dbReference>
<dbReference type="PANTHER" id="PTHR21576">
    <property type="entry name" value="UNCHARACTERIZED NODULIN-LIKE PROTEIN"/>
    <property type="match status" value="1"/>
</dbReference>
<feature type="transmembrane region" description="Helical" evidence="5">
    <location>
        <begin position="167"/>
        <end position="186"/>
    </location>
</feature>
<accession>A0A2I0XEL4</accession>
<feature type="transmembrane region" description="Helical" evidence="5">
    <location>
        <begin position="396"/>
        <end position="414"/>
    </location>
</feature>
<proteinExistence type="predicted"/>
<comment type="subcellular location">
    <subcellularLocation>
        <location evidence="1">Membrane</location>
        <topology evidence="1">Multi-pass membrane protein</topology>
    </subcellularLocation>
</comment>
<evidence type="ECO:0000256" key="3">
    <source>
        <dbReference type="ARBA" id="ARBA00022989"/>
    </source>
</evidence>
<name>A0A2I0XEL4_9ASPA</name>
<evidence type="ECO:0000256" key="1">
    <source>
        <dbReference type="ARBA" id="ARBA00004141"/>
    </source>
</evidence>
<dbReference type="Gene3D" id="1.20.1250.20">
    <property type="entry name" value="MFS general substrate transporter like domains"/>
    <property type="match status" value="1"/>
</dbReference>
<evidence type="ECO:0000256" key="4">
    <source>
        <dbReference type="ARBA" id="ARBA00023136"/>
    </source>
</evidence>
<keyword evidence="2 5" id="KW-0812">Transmembrane</keyword>
<organism evidence="8 9">
    <name type="scientific">Dendrobium catenatum</name>
    <dbReference type="NCBI Taxonomy" id="906689"/>
    <lineage>
        <taxon>Eukaryota</taxon>
        <taxon>Viridiplantae</taxon>
        <taxon>Streptophyta</taxon>
        <taxon>Embryophyta</taxon>
        <taxon>Tracheophyta</taxon>
        <taxon>Spermatophyta</taxon>
        <taxon>Magnoliopsida</taxon>
        <taxon>Liliopsida</taxon>
        <taxon>Asparagales</taxon>
        <taxon>Orchidaceae</taxon>
        <taxon>Epidendroideae</taxon>
        <taxon>Malaxideae</taxon>
        <taxon>Dendrobiinae</taxon>
        <taxon>Dendrobium</taxon>
    </lineage>
</organism>
<evidence type="ECO:0000259" key="7">
    <source>
        <dbReference type="Pfam" id="PF23262"/>
    </source>
</evidence>
<reference evidence="8 9" key="1">
    <citation type="journal article" date="2016" name="Sci. Rep.">
        <title>The Dendrobium catenatum Lindl. genome sequence provides insights into polysaccharide synthase, floral development and adaptive evolution.</title>
        <authorList>
            <person name="Zhang G.Q."/>
            <person name="Xu Q."/>
            <person name="Bian C."/>
            <person name="Tsai W.C."/>
            <person name="Yeh C.M."/>
            <person name="Liu K.W."/>
            <person name="Yoshida K."/>
            <person name="Zhang L.S."/>
            <person name="Chang S.B."/>
            <person name="Chen F."/>
            <person name="Shi Y."/>
            <person name="Su Y.Y."/>
            <person name="Zhang Y.Q."/>
            <person name="Chen L.J."/>
            <person name="Yin Y."/>
            <person name="Lin M."/>
            <person name="Huang H."/>
            <person name="Deng H."/>
            <person name="Wang Z.W."/>
            <person name="Zhu S.L."/>
            <person name="Zhao X."/>
            <person name="Deng C."/>
            <person name="Niu S.C."/>
            <person name="Huang J."/>
            <person name="Wang M."/>
            <person name="Liu G.H."/>
            <person name="Yang H.J."/>
            <person name="Xiao X.J."/>
            <person name="Hsiao Y.Y."/>
            <person name="Wu W.L."/>
            <person name="Chen Y.Y."/>
            <person name="Mitsuda N."/>
            <person name="Ohme-Takagi M."/>
            <person name="Luo Y.B."/>
            <person name="Van de Peer Y."/>
            <person name="Liu Z.J."/>
        </authorList>
    </citation>
    <scope>NUCLEOTIDE SEQUENCE [LARGE SCALE GENOMIC DNA]</scope>
    <source>
        <tissue evidence="8">The whole plant</tissue>
    </source>
</reference>
<dbReference type="OrthoDB" id="410267at2759"/>
<sequence>MAGESRGWMILMVTIWIQACTGTNFDFSSYSSELKAAMGISQVQLNYLAVASDLGKAFGWSSGLALLYFPMPAVLFLAAGFGFLGYGLQWSLITGRISMTYAPVFVLCLLAGLSICWFNTICFVLCIRNFTTDRSLALSLTVSFNGISASLYSLAANSINGSPSSYLILNAVLPFLTALFALNLILRQPPPQSPHASSDRQIFLVLHTVAFLTGVYLLLLNPASPNPFTSRLILAGAAILLALPLVVVAREWASLSIFSWLEGSNDYDLQKELIVVEVVDEDDESTTSPRDIDGSNGWLCCFNEVMTKDRITKLGEEHGARRLIRRLDFWLYYISYFCGGTVGLVYSNNLGQIAQSLGRQSETTFLVNVYSSCSFFGRLISAAPDFLAGKISFARTGWLAAALVPMPLVFYIMAKTEDGQALVAGTALIGLSSGFIFAAAVSVTSELFGPSSFAVNHNIVITNIPLGSLLYGLLAALVYDANGSVGMKRICEAFATLLRDGMVVCMGPRCYGKTFLAWGCTSVLGLTCSVALYLRTRGAYRCAAENGGRRFVRTCFGGIW</sequence>